<reference evidence="2 4" key="2">
    <citation type="submission" date="2017-11" db="EMBL/GenBank/DDBJ databases">
        <title>Draft Genome Sequence of Methylobacter psychrotolerans Sph1T, an Obligate Methanotroph from Low-Temperature Environments.</title>
        <authorList>
            <person name="Oshkin I.Y."/>
            <person name="Miroshnikov K."/>
            <person name="Belova S.E."/>
            <person name="Korzhenkov A."/>
            <person name="Toshchakov S.V."/>
            <person name="Dedysh S.N."/>
        </authorList>
    </citation>
    <scope>NUCLEOTIDE SEQUENCE [LARGE SCALE GENOMIC DNA]</scope>
    <source>
        <strain evidence="2 4">Sph1</strain>
    </source>
</reference>
<dbReference type="KEGG" id="mpsy:CEK71_06520"/>
<evidence type="ECO:0000313" key="3">
    <source>
        <dbReference type="Proteomes" id="UP000197019"/>
    </source>
</evidence>
<accession>A0A1Z4BWW2</accession>
<evidence type="ECO:0008006" key="5">
    <source>
        <dbReference type="Google" id="ProtNLM"/>
    </source>
</evidence>
<evidence type="ECO:0000313" key="2">
    <source>
        <dbReference type="EMBL" id="POZ50224.1"/>
    </source>
</evidence>
<dbReference type="Gene3D" id="3.90.550.10">
    <property type="entry name" value="Spore Coat Polysaccharide Biosynthesis Protein SpsA, Chain A"/>
    <property type="match status" value="1"/>
</dbReference>
<dbReference type="EMBL" id="CP022129">
    <property type="protein sequence ID" value="ASF45752.1"/>
    <property type="molecule type" value="Genomic_DNA"/>
</dbReference>
<dbReference type="GO" id="GO:0008781">
    <property type="term" value="F:N-acylneuraminate cytidylyltransferase activity"/>
    <property type="evidence" value="ECO:0007669"/>
    <property type="project" value="TreeGrafter"/>
</dbReference>
<dbReference type="PANTHER" id="PTHR21485:SF6">
    <property type="entry name" value="N-ACYLNEURAMINATE CYTIDYLYLTRANSFERASE-RELATED"/>
    <property type="match status" value="1"/>
</dbReference>
<dbReference type="Proteomes" id="UP000237423">
    <property type="component" value="Unassembled WGS sequence"/>
</dbReference>
<dbReference type="SUPFAM" id="SSF53448">
    <property type="entry name" value="Nucleotide-diphospho-sugar transferases"/>
    <property type="match status" value="1"/>
</dbReference>
<dbReference type="PANTHER" id="PTHR21485">
    <property type="entry name" value="HAD SUPERFAMILY MEMBERS CMAS AND KDSC"/>
    <property type="match status" value="1"/>
</dbReference>
<evidence type="ECO:0000313" key="1">
    <source>
        <dbReference type="EMBL" id="ASF45752.1"/>
    </source>
</evidence>
<dbReference type="EMBL" id="PGFZ01000013">
    <property type="protein sequence ID" value="POZ50224.1"/>
    <property type="molecule type" value="Genomic_DNA"/>
</dbReference>
<organism evidence="1 3">
    <name type="scientific">Methylovulum psychrotolerans</name>
    <dbReference type="NCBI Taxonomy" id="1704499"/>
    <lineage>
        <taxon>Bacteria</taxon>
        <taxon>Pseudomonadati</taxon>
        <taxon>Pseudomonadota</taxon>
        <taxon>Gammaproteobacteria</taxon>
        <taxon>Methylococcales</taxon>
        <taxon>Methylococcaceae</taxon>
        <taxon>Methylovulum</taxon>
    </lineage>
</organism>
<keyword evidence="3" id="KW-1185">Reference proteome</keyword>
<proteinExistence type="predicted"/>
<dbReference type="AlphaFoldDB" id="A0A1Z4BWW2"/>
<dbReference type="RefSeq" id="WP_088618628.1">
    <property type="nucleotide sequence ID" value="NZ_CP022129.1"/>
</dbReference>
<dbReference type="InterPro" id="IPR029044">
    <property type="entry name" value="Nucleotide-diphossugar_trans"/>
</dbReference>
<name>A0A1Z4BWW2_9GAMM</name>
<evidence type="ECO:0000313" key="4">
    <source>
        <dbReference type="Proteomes" id="UP000237423"/>
    </source>
</evidence>
<sequence length="235" mass="26314">MNTAKVTAIIPCRKGSQRVVNKNTRPFAGFNHGLLELKLQQLTASTAIDDIFVTTNDPVVIAYIEEVRPTLNKPIILDRRPDQYAADDSLQGLIGYLGATVDTDIIAWTHVTSPLFDAPLYDAALYAYFQAKQDHSADSLMSVDVAQTFALRSGAWISHDSTIKRWPRTQDLEKIQLVNSALFVIEQPLLVALQDRVGQNPFLFETPPLYGFDVDWEDDFALGEKLYEVLLKETA</sequence>
<reference evidence="1 3" key="1">
    <citation type="submission" date="2017-06" db="EMBL/GenBank/DDBJ databases">
        <title>Genome Sequencing of the methanotroph Methylovulum psychrotolerants str. HV10-M2 isolated from a high-altitude environment.</title>
        <authorList>
            <person name="Mateos-Rivera A."/>
        </authorList>
    </citation>
    <scope>NUCLEOTIDE SEQUENCE [LARGE SCALE GENOMIC DNA]</scope>
    <source>
        <strain evidence="1 3">HV10_M2</strain>
    </source>
</reference>
<dbReference type="OrthoDB" id="9805604at2"/>
<gene>
    <name evidence="2" type="ORF">AADEFJLK_03973</name>
    <name evidence="1" type="ORF">CEK71_06520</name>
</gene>
<dbReference type="InterPro" id="IPR050793">
    <property type="entry name" value="CMP-NeuNAc_synthase"/>
</dbReference>
<dbReference type="Pfam" id="PF02348">
    <property type="entry name" value="CTP_transf_3"/>
    <property type="match status" value="1"/>
</dbReference>
<dbReference type="Proteomes" id="UP000197019">
    <property type="component" value="Chromosome"/>
</dbReference>
<dbReference type="InterPro" id="IPR003329">
    <property type="entry name" value="Cytidylyl_trans"/>
</dbReference>
<protein>
    <recommendedName>
        <fullName evidence="5">Acylneuraminate cytidylyltransferase</fullName>
    </recommendedName>
</protein>